<name>A0A2P2QW37_RHIMU</name>
<accession>A0A2P2QW37</accession>
<dbReference type="EMBL" id="GGEC01090597">
    <property type="protein sequence ID" value="MBX71081.1"/>
    <property type="molecule type" value="Transcribed_RNA"/>
</dbReference>
<organism evidence="1">
    <name type="scientific">Rhizophora mucronata</name>
    <name type="common">Asiatic mangrove</name>
    <dbReference type="NCBI Taxonomy" id="61149"/>
    <lineage>
        <taxon>Eukaryota</taxon>
        <taxon>Viridiplantae</taxon>
        <taxon>Streptophyta</taxon>
        <taxon>Embryophyta</taxon>
        <taxon>Tracheophyta</taxon>
        <taxon>Spermatophyta</taxon>
        <taxon>Magnoliopsida</taxon>
        <taxon>eudicotyledons</taxon>
        <taxon>Gunneridae</taxon>
        <taxon>Pentapetalae</taxon>
        <taxon>rosids</taxon>
        <taxon>fabids</taxon>
        <taxon>Malpighiales</taxon>
        <taxon>Rhizophoraceae</taxon>
        <taxon>Rhizophora</taxon>
    </lineage>
</organism>
<evidence type="ECO:0000313" key="1">
    <source>
        <dbReference type="EMBL" id="MBX71081.1"/>
    </source>
</evidence>
<reference evidence="1" key="1">
    <citation type="submission" date="2018-02" db="EMBL/GenBank/DDBJ databases">
        <title>Rhizophora mucronata_Transcriptome.</title>
        <authorList>
            <person name="Meera S.P."/>
            <person name="Sreeshan A."/>
            <person name="Augustine A."/>
        </authorList>
    </citation>
    <scope>NUCLEOTIDE SEQUENCE</scope>
    <source>
        <tissue evidence="1">Leaf</tissue>
    </source>
</reference>
<protein>
    <submittedName>
        <fullName evidence="1">Uncharacterized protein</fullName>
    </submittedName>
</protein>
<dbReference type="AlphaFoldDB" id="A0A2P2QW37"/>
<sequence>MLDISKQPNATLSTYLQSVVHLLAYKCTHFSFDLS</sequence>
<proteinExistence type="predicted"/>